<gene>
    <name evidence="2" type="ORF">B5807_11947</name>
</gene>
<dbReference type="EMBL" id="KZ107868">
    <property type="protein sequence ID" value="OSS43352.1"/>
    <property type="molecule type" value="Genomic_DNA"/>
</dbReference>
<dbReference type="PANTHER" id="PTHR40628">
    <property type="entry name" value="CHROMO DOMAIN-CONTAINING PROTEIN"/>
    <property type="match status" value="1"/>
</dbReference>
<name>A0A1Y2LIK7_EPING</name>
<organism evidence="2 3">
    <name type="scientific">Epicoccum nigrum</name>
    <name type="common">Soil fungus</name>
    <name type="synonym">Epicoccum purpurascens</name>
    <dbReference type="NCBI Taxonomy" id="105696"/>
    <lineage>
        <taxon>Eukaryota</taxon>
        <taxon>Fungi</taxon>
        <taxon>Dikarya</taxon>
        <taxon>Ascomycota</taxon>
        <taxon>Pezizomycotina</taxon>
        <taxon>Dothideomycetes</taxon>
        <taxon>Pleosporomycetidae</taxon>
        <taxon>Pleosporales</taxon>
        <taxon>Pleosporineae</taxon>
        <taxon>Didymellaceae</taxon>
        <taxon>Epicoccum</taxon>
    </lineage>
</organism>
<dbReference type="AlphaFoldDB" id="A0A1Y2LIK7"/>
<accession>A0A1Y2LIK7</accession>
<dbReference type="Pfam" id="PF22936">
    <property type="entry name" value="Pol_BBD"/>
    <property type="match status" value="1"/>
</dbReference>
<evidence type="ECO:0000259" key="1">
    <source>
        <dbReference type="Pfam" id="PF22936"/>
    </source>
</evidence>
<dbReference type="InterPro" id="IPR054722">
    <property type="entry name" value="PolX-like_BBD"/>
</dbReference>
<protein>
    <recommendedName>
        <fullName evidence="1">Retrovirus-related Pol polyprotein from transposon TNT 1-94-like beta-barrel domain-containing protein</fullName>
    </recommendedName>
</protein>
<dbReference type="PANTHER" id="PTHR40628:SF1">
    <property type="entry name" value="CHROMO DOMAIN-CONTAINING PROTEIN"/>
    <property type="match status" value="1"/>
</dbReference>
<reference evidence="2 3" key="1">
    <citation type="journal article" date="2017" name="Genome Announc.">
        <title>Genome sequence of the saprophytic ascomycete Epicoccum nigrum ICMP 19927 strain isolated from New Zealand.</title>
        <authorList>
            <person name="Fokin M."/>
            <person name="Fleetwood D."/>
            <person name="Weir B.S."/>
            <person name="Villas-Boas S.G."/>
        </authorList>
    </citation>
    <scope>NUCLEOTIDE SEQUENCE [LARGE SCALE GENOMIC DNA]</scope>
    <source>
        <strain evidence="2 3">ICMP 19927</strain>
    </source>
</reference>
<feature type="domain" description="Retrovirus-related Pol polyprotein from transposon TNT 1-94-like beta-barrel" evidence="1">
    <location>
        <begin position="18"/>
        <end position="97"/>
    </location>
</feature>
<evidence type="ECO:0000313" key="2">
    <source>
        <dbReference type="EMBL" id="OSS43352.1"/>
    </source>
</evidence>
<sequence>MPPTGDPYNIDWIWSFDSNTHIATHRDWFTSFTPLTSQVTSTSNATTKTTHAVEGTGSVELEVRRIIGNAAKRNVGPKNSKIVLRNVLYVPDFLCNVVGHPVREDYDISIGAERWIMDKKTGRGIGMLDKNPAGLVKILLKGQAKGETGLKGDVPERVAVEWESEERKKWEAGKGA</sequence>
<proteinExistence type="predicted"/>
<dbReference type="Proteomes" id="UP000193240">
    <property type="component" value="Unassembled WGS sequence"/>
</dbReference>
<dbReference type="InParanoid" id="A0A1Y2LIK7"/>
<keyword evidence="3" id="KW-1185">Reference proteome</keyword>
<dbReference type="OMA" id="NIDWIWS"/>
<evidence type="ECO:0000313" key="3">
    <source>
        <dbReference type="Proteomes" id="UP000193240"/>
    </source>
</evidence>